<dbReference type="PANTHER" id="PTHR39947:SF1">
    <property type="entry name" value="IP19862P"/>
    <property type="match status" value="1"/>
</dbReference>
<dbReference type="EMBL" id="JAPWTJ010000006">
    <property type="protein sequence ID" value="KAJ8985882.1"/>
    <property type="molecule type" value="Genomic_DNA"/>
</dbReference>
<comment type="caution">
    <text evidence="1">The sequence shown here is derived from an EMBL/GenBank/DDBJ whole genome shotgun (WGS) entry which is preliminary data.</text>
</comment>
<organism evidence="1 2">
    <name type="scientific">Molorchus minor</name>
    <dbReference type="NCBI Taxonomy" id="1323400"/>
    <lineage>
        <taxon>Eukaryota</taxon>
        <taxon>Metazoa</taxon>
        <taxon>Ecdysozoa</taxon>
        <taxon>Arthropoda</taxon>
        <taxon>Hexapoda</taxon>
        <taxon>Insecta</taxon>
        <taxon>Pterygota</taxon>
        <taxon>Neoptera</taxon>
        <taxon>Endopterygota</taxon>
        <taxon>Coleoptera</taxon>
        <taxon>Polyphaga</taxon>
        <taxon>Cucujiformia</taxon>
        <taxon>Chrysomeloidea</taxon>
        <taxon>Cerambycidae</taxon>
        <taxon>Lamiinae</taxon>
        <taxon>Monochamini</taxon>
        <taxon>Molorchus</taxon>
    </lineage>
</organism>
<sequence length="330" mass="37737">MARKKRNTCRTTPPCIISFYQVMDRDVDKLIVAGNQKCFFIRTNKYLQKSSVSRVCAVGGFFYFYTSIFNRYHSVYLHPIPFDTRHSHKCLHRTWNNILRVRNGSQRIYMAKKKTNAVKEFALQQHETSQHHNSFHSVIAPTTQMNHSHISNFNHSFGHPITAVHNGPYIVRPSTTTPPTAENLNLTKMSHPREASGSVSPGMPTVTMDLSSVATTNSPHELKRGIIAQMTLKDQKTVTTKWYTEIFLPLWIARLKTLRPNSQLNKWRIHHDNTLAHLTIGAGTVVALGATWCSSTQRNLLWVRSTQSNFVMYMINAETNSKSIMLKPKN</sequence>
<protein>
    <submittedName>
        <fullName evidence="1">Uncharacterized protein</fullName>
    </submittedName>
</protein>
<evidence type="ECO:0000313" key="2">
    <source>
        <dbReference type="Proteomes" id="UP001162164"/>
    </source>
</evidence>
<dbReference type="Proteomes" id="UP001162164">
    <property type="component" value="Unassembled WGS sequence"/>
</dbReference>
<keyword evidence="2" id="KW-1185">Reference proteome</keyword>
<reference evidence="1" key="1">
    <citation type="journal article" date="2023" name="Insect Mol. Biol.">
        <title>Genome sequencing provides insights into the evolution of gene families encoding plant cell wall-degrading enzymes in longhorned beetles.</title>
        <authorList>
            <person name="Shin N.R."/>
            <person name="Okamura Y."/>
            <person name="Kirsch R."/>
            <person name="Pauchet Y."/>
        </authorList>
    </citation>
    <scope>NUCLEOTIDE SEQUENCE</scope>
    <source>
        <strain evidence="1">MMC_N1</strain>
    </source>
</reference>
<dbReference type="PANTHER" id="PTHR39947">
    <property type="entry name" value="IP19862P"/>
    <property type="match status" value="1"/>
</dbReference>
<gene>
    <name evidence="1" type="ORF">NQ317_006256</name>
</gene>
<accession>A0ABQ9K8M4</accession>
<evidence type="ECO:0000313" key="1">
    <source>
        <dbReference type="EMBL" id="KAJ8985882.1"/>
    </source>
</evidence>
<proteinExistence type="predicted"/>
<name>A0ABQ9K8M4_9CUCU</name>